<dbReference type="GO" id="GO:0032259">
    <property type="term" value="P:methylation"/>
    <property type="evidence" value="ECO:0007669"/>
    <property type="project" value="UniProtKB-KW"/>
</dbReference>
<comment type="caution">
    <text evidence="3">The sequence shown here is derived from an EMBL/GenBank/DDBJ whole genome shotgun (WGS) entry which is preliminary data.</text>
</comment>
<dbReference type="SUPFAM" id="SSF53335">
    <property type="entry name" value="S-adenosyl-L-methionine-dependent methyltransferases"/>
    <property type="match status" value="1"/>
</dbReference>
<dbReference type="InterPro" id="IPR029063">
    <property type="entry name" value="SAM-dependent_MTases_sf"/>
</dbReference>
<proteinExistence type="predicted"/>
<dbReference type="CDD" id="cd02440">
    <property type="entry name" value="AdoMet_MTases"/>
    <property type="match status" value="1"/>
</dbReference>
<dbReference type="Gene3D" id="1.10.10.1110">
    <property type="entry name" value="Methyltransferase PG1098, N-terminal domain"/>
    <property type="match status" value="1"/>
</dbReference>
<keyword evidence="4" id="KW-1185">Reference proteome</keyword>
<name>A0ABV5J4M9_9BACT</name>
<dbReference type="Pfam" id="PF22013">
    <property type="entry name" value="PG_1098_Fer"/>
    <property type="match status" value="1"/>
</dbReference>
<dbReference type="Proteomes" id="UP001589654">
    <property type="component" value="Unassembled WGS sequence"/>
</dbReference>
<evidence type="ECO:0000313" key="3">
    <source>
        <dbReference type="EMBL" id="MFB9211771.1"/>
    </source>
</evidence>
<evidence type="ECO:0000259" key="1">
    <source>
        <dbReference type="Pfam" id="PF18096"/>
    </source>
</evidence>
<evidence type="ECO:0000313" key="4">
    <source>
        <dbReference type="Proteomes" id="UP001589654"/>
    </source>
</evidence>
<evidence type="ECO:0000259" key="2">
    <source>
        <dbReference type="Pfam" id="PF22013"/>
    </source>
</evidence>
<feature type="domain" description="PG-1098 ferredoxin-like" evidence="2">
    <location>
        <begin position="283"/>
        <end position="318"/>
    </location>
</feature>
<dbReference type="RefSeq" id="WP_379945396.1">
    <property type="nucleotide sequence ID" value="NZ_JBHMEW010000053.1"/>
</dbReference>
<protein>
    <submittedName>
        <fullName evidence="3">Class I SAM-dependent methyltransferase</fullName>
    </submittedName>
</protein>
<dbReference type="EMBL" id="JBHMEW010000053">
    <property type="protein sequence ID" value="MFB9211771.1"/>
    <property type="molecule type" value="Genomic_DNA"/>
</dbReference>
<dbReference type="Gene3D" id="3.40.50.150">
    <property type="entry name" value="Vaccinia Virus protein VP39"/>
    <property type="match status" value="1"/>
</dbReference>
<feature type="domain" description="THUMP-like" evidence="1">
    <location>
        <begin position="327"/>
        <end position="397"/>
    </location>
</feature>
<dbReference type="GO" id="GO:0008168">
    <property type="term" value="F:methyltransferase activity"/>
    <property type="evidence" value="ECO:0007669"/>
    <property type="project" value="UniProtKB-KW"/>
</dbReference>
<dbReference type="InterPro" id="IPR054168">
    <property type="entry name" value="PG_1098_Fer"/>
</dbReference>
<dbReference type="InterPro" id="IPR041497">
    <property type="entry name" value="Thump-like"/>
</dbReference>
<sequence length="399" mass="45451">MDFKKIYTPELIQFVQDHLQEDPAQLLLRHGKITAFDLKAAIKQISARQKVKQKLPFWVGNKEVIFPDAVPLEQCSSELTAKFKAKKVKGACLADLTGGMGVDTFYLSSSFGQVDYVERNEELAQIAQWNFHVLHTQPDKITFHQGESMEFLKNSFKSFDCLFIDPARRGDQNQKLYKLADCEPNVVENWQLMTGKAKQIMIKASPMLDIKAAINELPEVNQVMVVAVKNEVKEVLLLWDEQKSMEEVKVSSYELSQEPIIPFEFTYGEEESASLELANPESYLFEPSAAILKAGAFKSFAHHYSVKKLHPNTHLYTGKWIPTGLQGKTFEILEPLKLDKRTVKKTFPNKIANVVVRNHPMKAAEIKKKFQLKDGGHDFLIAFTGQDNKPVAFRCKRIQ</sequence>
<accession>A0ABV5J4M9</accession>
<dbReference type="Pfam" id="PF18096">
    <property type="entry name" value="Thump_like"/>
    <property type="match status" value="1"/>
</dbReference>
<keyword evidence="3" id="KW-0489">Methyltransferase</keyword>
<gene>
    <name evidence="3" type="ORF">ACFFUR_08135</name>
</gene>
<organism evidence="3 4">
    <name type="scientific">Echinicola jeungdonensis</name>
    <dbReference type="NCBI Taxonomy" id="709343"/>
    <lineage>
        <taxon>Bacteria</taxon>
        <taxon>Pseudomonadati</taxon>
        <taxon>Bacteroidota</taxon>
        <taxon>Cytophagia</taxon>
        <taxon>Cytophagales</taxon>
        <taxon>Cyclobacteriaceae</taxon>
        <taxon>Echinicola</taxon>
    </lineage>
</organism>
<keyword evidence="3" id="KW-0808">Transferase</keyword>
<reference evidence="3 4" key="1">
    <citation type="submission" date="2024-09" db="EMBL/GenBank/DDBJ databases">
        <authorList>
            <person name="Sun Q."/>
            <person name="Mori K."/>
        </authorList>
    </citation>
    <scope>NUCLEOTIDE SEQUENCE [LARGE SCALE GENOMIC DNA]</scope>
    <source>
        <strain evidence="3 4">CECT 7682</strain>
    </source>
</reference>